<dbReference type="InterPro" id="IPR013094">
    <property type="entry name" value="AB_hydrolase_3"/>
</dbReference>
<dbReference type="GO" id="GO:0004806">
    <property type="term" value="F:triacylglycerol lipase activity"/>
    <property type="evidence" value="ECO:0007669"/>
    <property type="project" value="TreeGrafter"/>
</dbReference>
<organism evidence="5 6">
    <name type="scientific">Acinetobacter populi</name>
    <dbReference type="NCBI Taxonomy" id="1582270"/>
    <lineage>
        <taxon>Bacteria</taxon>
        <taxon>Pseudomonadati</taxon>
        <taxon>Pseudomonadota</taxon>
        <taxon>Gammaproteobacteria</taxon>
        <taxon>Moraxellales</taxon>
        <taxon>Moraxellaceae</taxon>
        <taxon>Acinetobacter</taxon>
    </lineage>
</organism>
<dbReference type="Pfam" id="PF07859">
    <property type="entry name" value="Abhydrolase_3"/>
    <property type="match status" value="1"/>
</dbReference>
<feature type="active site" evidence="3">
    <location>
        <position position="150"/>
    </location>
</feature>
<keyword evidence="2" id="KW-0378">Hydrolase</keyword>
<dbReference type="InterPro" id="IPR033140">
    <property type="entry name" value="Lipase_GDXG_put_SER_AS"/>
</dbReference>
<dbReference type="Gene3D" id="3.40.50.1820">
    <property type="entry name" value="alpha/beta hydrolase"/>
    <property type="match status" value="1"/>
</dbReference>
<gene>
    <name evidence="5" type="ORF">CAP51_08915</name>
</gene>
<comment type="similarity">
    <text evidence="1">Belongs to the 'GDXG' lipolytic enzyme family.</text>
</comment>
<accession>A0A1Z9Z043</accession>
<evidence type="ECO:0000313" key="5">
    <source>
        <dbReference type="EMBL" id="OUY07833.1"/>
    </source>
</evidence>
<sequence>MPKTSQFRTFAIEKILKATLKFPSEQGLSAITLRKLLVPASKLLPVNRSLHFKKLHLAGMSCEEIKIRNEAPTQMIFHIHGGAFFLGGLDSHRGLMSDLVTYTKAQVLHLDYPLAPEHPFPYALDLLFAAYLEILQQGIEPKDITLSGDSCGGNLALALCLKLRDEKLPLPSGLILMSPWLDLSLSGESLKFNAKQDALLSEQLLKQGIEYYITDDSSIDEPYVSPLFANLSGLPEILIQVGSKEILLDDAKRLKEYVDQAGGKATLSIYPGMWHNFHMFNHWVEQAKQALVDIARFVDHVDR</sequence>
<dbReference type="PANTHER" id="PTHR48081:SF30">
    <property type="entry name" value="ACETYL-HYDROLASE LIPR-RELATED"/>
    <property type="match status" value="1"/>
</dbReference>
<proteinExistence type="inferred from homology"/>
<protein>
    <submittedName>
        <fullName evidence="5">Esterase</fullName>
    </submittedName>
</protein>
<dbReference type="Proteomes" id="UP000196536">
    <property type="component" value="Unassembled WGS sequence"/>
</dbReference>
<evidence type="ECO:0000256" key="3">
    <source>
        <dbReference type="PROSITE-ProRule" id="PRU10038"/>
    </source>
</evidence>
<reference evidence="5 6" key="1">
    <citation type="submission" date="2017-05" db="EMBL/GenBank/DDBJ databases">
        <title>Acinetobacter populi ANC 5415 (= PBJ7), whole genome shotgun sequencing project.</title>
        <authorList>
            <person name="Nemec A."/>
            <person name="Radolfova-Krizova L."/>
        </authorList>
    </citation>
    <scope>NUCLEOTIDE SEQUENCE [LARGE SCALE GENOMIC DNA]</scope>
    <source>
        <strain evidence="5 6">PBJ7</strain>
    </source>
</reference>
<dbReference type="InterPro" id="IPR029058">
    <property type="entry name" value="AB_hydrolase_fold"/>
</dbReference>
<evidence type="ECO:0000313" key="6">
    <source>
        <dbReference type="Proteomes" id="UP000196536"/>
    </source>
</evidence>
<feature type="domain" description="Alpha/beta hydrolase fold-3" evidence="4">
    <location>
        <begin position="76"/>
        <end position="279"/>
    </location>
</feature>
<dbReference type="EMBL" id="NEXX01000002">
    <property type="protein sequence ID" value="OUY07833.1"/>
    <property type="molecule type" value="Genomic_DNA"/>
</dbReference>
<comment type="caution">
    <text evidence="5">The sequence shown here is derived from an EMBL/GenBank/DDBJ whole genome shotgun (WGS) entry which is preliminary data.</text>
</comment>
<dbReference type="RefSeq" id="WP_087620376.1">
    <property type="nucleotide sequence ID" value="NZ_NEXX01000002.1"/>
</dbReference>
<dbReference type="OrthoDB" id="9806180at2"/>
<evidence type="ECO:0000256" key="2">
    <source>
        <dbReference type="ARBA" id="ARBA00022801"/>
    </source>
</evidence>
<dbReference type="PANTHER" id="PTHR48081">
    <property type="entry name" value="AB HYDROLASE SUPERFAMILY PROTEIN C4A8.06C"/>
    <property type="match status" value="1"/>
</dbReference>
<evidence type="ECO:0000256" key="1">
    <source>
        <dbReference type="ARBA" id="ARBA00010515"/>
    </source>
</evidence>
<dbReference type="SUPFAM" id="SSF53474">
    <property type="entry name" value="alpha/beta-Hydrolases"/>
    <property type="match status" value="1"/>
</dbReference>
<dbReference type="AlphaFoldDB" id="A0A1Z9Z043"/>
<dbReference type="InterPro" id="IPR050300">
    <property type="entry name" value="GDXG_lipolytic_enzyme"/>
</dbReference>
<evidence type="ECO:0000259" key="4">
    <source>
        <dbReference type="Pfam" id="PF07859"/>
    </source>
</evidence>
<dbReference type="PROSITE" id="PS01174">
    <property type="entry name" value="LIPASE_GDXG_SER"/>
    <property type="match status" value="1"/>
</dbReference>
<name>A0A1Z9Z043_9GAMM</name>
<keyword evidence="6" id="KW-1185">Reference proteome</keyword>